<accession>A0A1C6SJD9</accession>
<evidence type="ECO:0000256" key="1">
    <source>
        <dbReference type="SAM" id="MobiDB-lite"/>
    </source>
</evidence>
<feature type="compositionally biased region" description="Pro residues" evidence="1">
    <location>
        <begin position="99"/>
        <end position="108"/>
    </location>
</feature>
<protein>
    <submittedName>
        <fullName evidence="2">Uncharacterized protein</fullName>
    </submittedName>
</protein>
<feature type="region of interest" description="Disordered" evidence="1">
    <location>
        <begin position="82"/>
        <end position="108"/>
    </location>
</feature>
<dbReference type="AlphaFoldDB" id="A0A1C6SJD9"/>
<evidence type="ECO:0000313" key="3">
    <source>
        <dbReference type="Proteomes" id="UP000199413"/>
    </source>
</evidence>
<dbReference type="RefSeq" id="WP_091342971.1">
    <property type="nucleotide sequence ID" value="NZ_FMHV01000002.1"/>
</dbReference>
<sequence length="108" mass="11695">MDGQRDVLILIDRGADADRVLESLRRVARVTQVLPPRLALVLADGPVNVPGAAAYADDVPDAVLDELSPAERAFVAAWRSRRAGKRRPGEGLPWDAPGHLPPDLPPHR</sequence>
<reference evidence="3" key="1">
    <citation type="submission" date="2016-06" db="EMBL/GenBank/DDBJ databases">
        <authorList>
            <person name="Varghese N."/>
            <person name="Submissions Spin"/>
        </authorList>
    </citation>
    <scope>NUCLEOTIDE SEQUENCE [LARGE SCALE GENOMIC DNA]</scope>
    <source>
        <strain evidence="3">DSM 45431</strain>
    </source>
</reference>
<proteinExistence type="predicted"/>
<organism evidence="2 3">
    <name type="scientific">Micromonospora rhizosphaerae</name>
    <dbReference type="NCBI Taxonomy" id="568872"/>
    <lineage>
        <taxon>Bacteria</taxon>
        <taxon>Bacillati</taxon>
        <taxon>Actinomycetota</taxon>
        <taxon>Actinomycetes</taxon>
        <taxon>Micromonosporales</taxon>
        <taxon>Micromonosporaceae</taxon>
        <taxon>Micromonospora</taxon>
    </lineage>
</organism>
<keyword evidence="3" id="KW-1185">Reference proteome</keyword>
<name>A0A1C6SJD9_9ACTN</name>
<dbReference type="Proteomes" id="UP000199413">
    <property type="component" value="Unassembled WGS sequence"/>
</dbReference>
<dbReference type="STRING" id="568872.GA0070624_3875"/>
<dbReference type="OrthoDB" id="3213642at2"/>
<gene>
    <name evidence="2" type="ORF">GA0070624_3875</name>
</gene>
<dbReference type="EMBL" id="FMHV01000002">
    <property type="protein sequence ID" value="SCL29399.1"/>
    <property type="molecule type" value="Genomic_DNA"/>
</dbReference>
<evidence type="ECO:0000313" key="2">
    <source>
        <dbReference type="EMBL" id="SCL29399.1"/>
    </source>
</evidence>